<evidence type="ECO:0000256" key="1">
    <source>
        <dbReference type="SAM" id="SignalP"/>
    </source>
</evidence>
<keyword evidence="1" id="KW-0732">Signal</keyword>
<evidence type="ECO:0000313" key="3">
    <source>
        <dbReference type="Proteomes" id="UP000284842"/>
    </source>
</evidence>
<name>A0A409X558_9AGAR</name>
<dbReference type="EMBL" id="NHTK01004622">
    <property type="protein sequence ID" value="PPQ85834.1"/>
    <property type="molecule type" value="Genomic_DNA"/>
</dbReference>
<gene>
    <name evidence="2" type="ORF">CVT24_005591</name>
</gene>
<protein>
    <submittedName>
        <fullName evidence="2">Uncharacterized protein</fullName>
    </submittedName>
</protein>
<reference evidence="2 3" key="1">
    <citation type="journal article" date="2018" name="Evol. Lett.">
        <title>Horizontal gene cluster transfer increased hallucinogenic mushroom diversity.</title>
        <authorList>
            <person name="Reynolds H.T."/>
            <person name="Vijayakumar V."/>
            <person name="Gluck-Thaler E."/>
            <person name="Korotkin H.B."/>
            <person name="Matheny P.B."/>
            <person name="Slot J.C."/>
        </authorList>
    </citation>
    <scope>NUCLEOTIDE SEQUENCE [LARGE SCALE GENOMIC DNA]</scope>
    <source>
        <strain evidence="2 3">2629</strain>
    </source>
</reference>
<keyword evidence="3" id="KW-1185">Reference proteome</keyword>
<proteinExistence type="predicted"/>
<feature type="chain" id="PRO_5019383481" evidence="1">
    <location>
        <begin position="24"/>
        <end position="106"/>
    </location>
</feature>
<dbReference type="Proteomes" id="UP000284842">
    <property type="component" value="Unassembled WGS sequence"/>
</dbReference>
<organism evidence="2 3">
    <name type="scientific">Panaeolus cyanescens</name>
    <dbReference type="NCBI Taxonomy" id="181874"/>
    <lineage>
        <taxon>Eukaryota</taxon>
        <taxon>Fungi</taxon>
        <taxon>Dikarya</taxon>
        <taxon>Basidiomycota</taxon>
        <taxon>Agaricomycotina</taxon>
        <taxon>Agaricomycetes</taxon>
        <taxon>Agaricomycetidae</taxon>
        <taxon>Agaricales</taxon>
        <taxon>Agaricineae</taxon>
        <taxon>Galeropsidaceae</taxon>
        <taxon>Panaeolus</taxon>
    </lineage>
</organism>
<feature type="signal peptide" evidence="1">
    <location>
        <begin position="1"/>
        <end position="23"/>
    </location>
</feature>
<comment type="caution">
    <text evidence="2">The sequence shown here is derived from an EMBL/GenBank/DDBJ whole genome shotgun (WGS) entry which is preliminary data.</text>
</comment>
<accession>A0A409X558</accession>
<evidence type="ECO:0000313" key="2">
    <source>
        <dbReference type="EMBL" id="PPQ85834.1"/>
    </source>
</evidence>
<sequence length="106" mass="11549">MKLWGAVMLASLTTLISVGRARSLPTLYDAQKGADYFEPLDTTTAYNQVYGFGVERKIAAVSTENGGSFTRYVVEDKFWNFQIGDPRDGPAAYTVALPGTVTRTCA</sequence>
<dbReference type="InParanoid" id="A0A409X558"/>
<dbReference type="AlphaFoldDB" id="A0A409X558"/>